<feature type="transmembrane region" description="Helical" evidence="1">
    <location>
        <begin position="6"/>
        <end position="27"/>
    </location>
</feature>
<protein>
    <recommendedName>
        <fullName evidence="4">Lycopene cyclase</fullName>
    </recommendedName>
</protein>
<organism evidence="2 3">
    <name type="scientific">Thiothrix lacustris</name>
    <dbReference type="NCBI Taxonomy" id="525917"/>
    <lineage>
        <taxon>Bacteria</taxon>
        <taxon>Pseudomonadati</taxon>
        <taxon>Pseudomonadota</taxon>
        <taxon>Gammaproteobacteria</taxon>
        <taxon>Thiotrichales</taxon>
        <taxon>Thiotrichaceae</taxon>
        <taxon>Thiothrix</taxon>
    </lineage>
</organism>
<dbReference type="InterPro" id="IPR036188">
    <property type="entry name" value="FAD/NAD-bd_sf"/>
</dbReference>
<comment type="caution">
    <text evidence="2">The sequence shown here is derived from an EMBL/GenBank/DDBJ whole genome shotgun (WGS) entry which is preliminary data.</text>
</comment>
<keyword evidence="1" id="KW-1133">Transmembrane helix</keyword>
<evidence type="ECO:0000313" key="2">
    <source>
        <dbReference type="EMBL" id="OQX13673.1"/>
    </source>
</evidence>
<dbReference type="SUPFAM" id="SSF51905">
    <property type="entry name" value="FAD/NAD(P)-binding domain"/>
    <property type="match status" value="1"/>
</dbReference>
<gene>
    <name evidence="2" type="ORF">BWK73_11545</name>
</gene>
<dbReference type="EMBL" id="MTEJ01000043">
    <property type="protein sequence ID" value="OQX13673.1"/>
    <property type="molecule type" value="Genomic_DNA"/>
</dbReference>
<keyword evidence="1" id="KW-0812">Transmembrane</keyword>
<keyword evidence="1" id="KW-0472">Membrane</keyword>
<dbReference type="Gene3D" id="3.50.50.60">
    <property type="entry name" value="FAD/NAD(P)-binding domain"/>
    <property type="match status" value="1"/>
</dbReference>
<accession>A0A1Y1QTT3</accession>
<dbReference type="Proteomes" id="UP000192491">
    <property type="component" value="Unassembled WGS sequence"/>
</dbReference>
<evidence type="ECO:0000256" key="1">
    <source>
        <dbReference type="SAM" id="Phobius"/>
    </source>
</evidence>
<reference evidence="2 3" key="1">
    <citation type="submission" date="2017-01" db="EMBL/GenBank/DDBJ databases">
        <title>Novel large sulfur bacteria in the metagenomes of groundwater-fed chemosynthetic microbial mats in the Lake Huron basin.</title>
        <authorList>
            <person name="Sharrar A.M."/>
            <person name="Flood B.E."/>
            <person name="Bailey J.V."/>
            <person name="Jones D.S."/>
            <person name="Biddanda B."/>
            <person name="Ruberg S.A."/>
            <person name="Marcus D.N."/>
            <person name="Dick G.J."/>
        </authorList>
    </citation>
    <scope>NUCLEOTIDE SEQUENCE [LARGE SCALE GENOMIC DNA]</scope>
    <source>
        <strain evidence="2">A8</strain>
    </source>
</reference>
<evidence type="ECO:0000313" key="3">
    <source>
        <dbReference type="Proteomes" id="UP000192491"/>
    </source>
</evidence>
<evidence type="ECO:0008006" key="4">
    <source>
        <dbReference type="Google" id="ProtNLM"/>
    </source>
</evidence>
<name>A0A1Y1QTT3_9GAMM</name>
<sequence>MHQAAAAFDLAIIGGGCAGLMLAHYVVQHASPLMRILLLESRTHYTRDKTWCFWQEDNHDFSDLVQHRWQQWAFGLQDQSHESQHTQSGALSYQCIPSEVFYNAMQTHLSQHPNCTVMLGTNLTHCQAHDNGYCLQTNSATVYANAVVDTRPPDAAGLHEGLQQVFLGYEVRTATPVFAADRAGLMQGMSCDEYGFRFTYTLPFSATHALVEETRFTPHAVPLLTLRQMLAQTLQQRLNGQAFHVEREEYGCIPMTTQLANTAPQPATYVRAGTGGGAVRAASGYAFQRIQGWAQACAREFLRTGLLLPHPPEPRWRQAMDAVFLEVLRTRPTLTPSLFMRMAQALDDQTFARFLSEKASAADVLQVIRAMPTLPFIRALPVLLPTIPRGLRWTSAP</sequence>
<dbReference type="Pfam" id="PF05834">
    <property type="entry name" value="Lycopene_cycl"/>
    <property type="match status" value="1"/>
</dbReference>
<proteinExistence type="predicted"/>
<dbReference type="AlphaFoldDB" id="A0A1Y1QTT3"/>